<gene>
    <name evidence="2" type="ORF">TTAC_LOCUS10547</name>
</gene>
<feature type="compositionally biased region" description="Polar residues" evidence="1">
    <location>
        <begin position="1"/>
        <end position="27"/>
    </location>
</feature>
<organism evidence="4">
    <name type="scientific">Hydatigena taeniaeformis</name>
    <name type="common">Feline tapeworm</name>
    <name type="synonym">Taenia taeniaeformis</name>
    <dbReference type="NCBI Taxonomy" id="6205"/>
    <lineage>
        <taxon>Eukaryota</taxon>
        <taxon>Metazoa</taxon>
        <taxon>Spiralia</taxon>
        <taxon>Lophotrochozoa</taxon>
        <taxon>Platyhelminthes</taxon>
        <taxon>Cestoda</taxon>
        <taxon>Eucestoda</taxon>
        <taxon>Cyclophyllidea</taxon>
        <taxon>Taeniidae</taxon>
        <taxon>Hydatigera</taxon>
    </lineage>
</organism>
<dbReference type="EMBL" id="UYWX01021844">
    <property type="protein sequence ID" value="VDM35527.1"/>
    <property type="molecule type" value="Genomic_DNA"/>
</dbReference>
<evidence type="ECO:0000313" key="4">
    <source>
        <dbReference type="WBParaSite" id="TTAC_0001056401-mRNA-1"/>
    </source>
</evidence>
<feature type="region of interest" description="Disordered" evidence="1">
    <location>
        <begin position="1"/>
        <end position="32"/>
    </location>
</feature>
<protein>
    <submittedName>
        <fullName evidence="4">Clathrin light chain</fullName>
    </submittedName>
</protein>
<dbReference type="AlphaFoldDB" id="A0A0R3XAI7"/>
<keyword evidence="3" id="KW-1185">Reference proteome</keyword>
<accession>A0A0R3XAI7</accession>
<reference evidence="4" key="1">
    <citation type="submission" date="2017-02" db="UniProtKB">
        <authorList>
            <consortium name="WormBaseParasite"/>
        </authorList>
    </citation>
    <scope>IDENTIFICATION</scope>
</reference>
<dbReference type="STRING" id="6205.A0A0R3XAI7"/>
<sequence>MASEPLESSNNMPHLGTADQSSRMNSFGGSGIDDFISPDFEFDQFETELAATKVPDDADSSDAVDRISPEQYVEEDFEAELGCTAAQ</sequence>
<evidence type="ECO:0000256" key="1">
    <source>
        <dbReference type="SAM" id="MobiDB-lite"/>
    </source>
</evidence>
<evidence type="ECO:0000313" key="2">
    <source>
        <dbReference type="EMBL" id="VDM35527.1"/>
    </source>
</evidence>
<dbReference type="Proteomes" id="UP000274429">
    <property type="component" value="Unassembled WGS sequence"/>
</dbReference>
<dbReference type="WBParaSite" id="TTAC_0001056401-mRNA-1">
    <property type="protein sequence ID" value="TTAC_0001056401-mRNA-1"/>
    <property type="gene ID" value="TTAC_0001056401"/>
</dbReference>
<reference evidence="2 3" key="2">
    <citation type="submission" date="2018-11" db="EMBL/GenBank/DDBJ databases">
        <authorList>
            <consortium name="Pathogen Informatics"/>
        </authorList>
    </citation>
    <scope>NUCLEOTIDE SEQUENCE [LARGE SCALE GENOMIC DNA]</scope>
</reference>
<name>A0A0R3XAI7_HYDTA</name>
<evidence type="ECO:0000313" key="3">
    <source>
        <dbReference type="Proteomes" id="UP000274429"/>
    </source>
</evidence>
<proteinExistence type="predicted"/>
<dbReference type="OrthoDB" id="19923at2759"/>
<feature type="region of interest" description="Disordered" evidence="1">
    <location>
        <begin position="51"/>
        <end position="71"/>
    </location>
</feature>